<evidence type="ECO:0000313" key="1">
    <source>
        <dbReference type="EMBL" id="KAI4305935.1"/>
    </source>
</evidence>
<organism evidence="1 2">
    <name type="scientific">Bauhinia variegata</name>
    <name type="common">Purple orchid tree</name>
    <name type="synonym">Phanera variegata</name>
    <dbReference type="NCBI Taxonomy" id="167791"/>
    <lineage>
        <taxon>Eukaryota</taxon>
        <taxon>Viridiplantae</taxon>
        <taxon>Streptophyta</taxon>
        <taxon>Embryophyta</taxon>
        <taxon>Tracheophyta</taxon>
        <taxon>Spermatophyta</taxon>
        <taxon>Magnoliopsida</taxon>
        <taxon>eudicotyledons</taxon>
        <taxon>Gunneridae</taxon>
        <taxon>Pentapetalae</taxon>
        <taxon>rosids</taxon>
        <taxon>fabids</taxon>
        <taxon>Fabales</taxon>
        <taxon>Fabaceae</taxon>
        <taxon>Cercidoideae</taxon>
        <taxon>Cercideae</taxon>
        <taxon>Bauhiniinae</taxon>
        <taxon>Bauhinia</taxon>
    </lineage>
</organism>
<protein>
    <submittedName>
        <fullName evidence="1">Uncharacterized protein</fullName>
    </submittedName>
</protein>
<dbReference type="EMBL" id="CM039437">
    <property type="protein sequence ID" value="KAI4305935.1"/>
    <property type="molecule type" value="Genomic_DNA"/>
</dbReference>
<comment type="caution">
    <text evidence="1">The sequence shown here is derived from an EMBL/GenBank/DDBJ whole genome shotgun (WGS) entry which is preliminary data.</text>
</comment>
<evidence type="ECO:0000313" key="2">
    <source>
        <dbReference type="Proteomes" id="UP000828941"/>
    </source>
</evidence>
<name>A0ACB9L845_BAUVA</name>
<reference evidence="1 2" key="1">
    <citation type="journal article" date="2022" name="DNA Res.">
        <title>Chromosomal-level genome assembly of the orchid tree Bauhinia variegata (Leguminosae; Cercidoideae) supports the allotetraploid origin hypothesis of Bauhinia.</title>
        <authorList>
            <person name="Zhong Y."/>
            <person name="Chen Y."/>
            <person name="Zheng D."/>
            <person name="Pang J."/>
            <person name="Liu Y."/>
            <person name="Luo S."/>
            <person name="Meng S."/>
            <person name="Qian L."/>
            <person name="Wei D."/>
            <person name="Dai S."/>
            <person name="Zhou R."/>
        </authorList>
    </citation>
    <scope>NUCLEOTIDE SEQUENCE [LARGE SCALE GENOMIC DNA]</scope>
    <source>
        <strain evidence="1">BV-YZ2020</strain>
    </source>
</reference>
<proteinExistence type="predicted"/>
<sequence length="734" mass="79538">MDNTWGWGSIILSITFFLAIGNKHSFCDADAIVNGDDRKVYIIYMGSLPKENYSPSSHHLSMLHEVVGDHFEASLVRSYTRSFNGFAARLTSQETQKLAQMEGVVSIFPSKTLQLQTTRSWDFMGFHEKSQGTTSAESAVIIGHFDTGIWPESKSFSDEGFGPIPKKWKGKCAGGYNFTCNKKIIGARFYGHNPSINDSARDFDGHGSHTASTAAGNKVRDASFFGVARGTARGGVSSARIAVYKVCNPSCTDENLLAAYDDAIADGVDIITLSLGPVSPPDFIDDSVAIGSFHAMAKGILTVNSAGNEGPDRESVESIAPWLLSVAASTIDRGFIDKVSLGDGRTIVGQSINGFTSHGKKFPLIDGVRASYPKCKFAKNCWIECLDPKIVKGKILLCASDVMISKALNYGASGFIVLDETNLTYHKIDPFPLSYVGLEEFQLLQSYVNSTKNPQAEILTSETVKDANAPLVAPFSSRGPNQRVPEIMKPDISAPGVDILAAFSPIPPPSGWTEDKRSANYSLLTGTSMSCPHVAGVAAYIKSFHPDWSPAAIKSSIMTTAKPMNGSEDKEFAYGSGHLNPIEAVNPGLVYDLSRDDYVEMLCNIGYTTLKLRKITGDNSTCGGSPHRSSVRDLNYPAIAMRVHPLQPFKISFRRTVTNVGSANSTYKANILEGSKINITVVPNVLSFKFLKEKQSFVVTIIGEKIHVESIVSSSLIWTDGIHCVRSPIILACR</sequence>
<keyword evidence="2" id="KW-1185">Reference proteome</keyword>
<gene>
    <name evidence="1" type="ORF">L6164_029261</name>
</gene>
<accession>A0ACB9L845</accession>
<dbReference type="Proteomes" id="UP000828941">
    <property type="component" value="Chromosome 12"/>
</dbReference>